<feature type="transmembrane region" description="Helical" evidence="8">
    <location>
        <begin position="352"/>
        <end position="370"/>
    </location>
</feature>
<feature type="transmembrane region" description="Helical" evidence="8">
    <location>
        <begin position="204"/>
        <end position="231"/>
    </location>
</feature>
<dbReference type="GeneID" id="71991170"/>
<dbReference type="EMBL" id="CP090170">
    <property type="protein sequence ID" value="UJO21370.1"/>
    <property type="molecule type" value="Genomic_DNA"/>
</dbReference>
<proteinExistence type="inferred from homology"/>
<feature type="transmembrane region" description="Helical" evidence="8">
    <location>
        <begin position="7"/>
        <end position="24"/>
    </location>
</feature>
<name>A0A9Q8UT33_PASFU</name>
<feature type="transmembrane region" description="Helical" evidence="8">
    <location>
        <begin position="44"/>
        <end position="64"/>
    </location>
</feature>
<dbReference type="GO" id="GO:0006629">
    <property type="term" value="P:lipid metabolic process"/>
    <property type="evidence" value="ECO:0007669"/>
    <property type="project" value="InterPro"/>
</dbReference>
<keyword evidence="5 8" id="KW-0812">Transmembrane</keyword>
<evidence type="ECO:0000256" key="1">
    <source>
        <dbReference type="ARBA" id="ARBA00004141"/>
    </source>
</evidence>
<reference evidence="10" key="1">
    <citation type="submission" date="2021-12" db="EMBL/GenBank/DDBJ databases">
        <authorList>
            <person name="Zaccaron A."/>
            <person name="Stergiopoulos I."/>
        </authorList>
    </citation>
    <scope>NUCLEOTIDE SEQUENCE</scope>
    <source>
        <strain evidence="10">Race5_Kim</strain>
    </source>
</reference>
<evidence type="ECO:0000259" key="9">
    <source>
        <dbReference type="Pfam" id="PF13813"/>
    </source>
</evidence>
<evidence type="ECO:0000256" key="6">
    <source>
        <dbReference type="ARBA" id="ARBA00022989"/>
    </source>
</evidence>
<comment type="pathway">
    <text evidence="2">Secondary metabolite biosynthesis.</text>
</comment>
<keyword evidence="6 8" id="KW-1133">Transmembrane helix</keyword>
<keyword evidence="4" id="KW-0808">Transferase</keyword>
<comment type="subcellular location">
    <subcellularLocation>
        <location evidence="1">Membrane</location>
        <topology evidence="1">Multi-pass membrane protein</topology>
    </subcellularLocation>
</comment>
<organism evidence="10 11">
    <name type="scientific">Passalora fulva</name>
    <name type="common">Tomato leaf mold</name>
    <name type="synonym">Cladosporium fulvum</name>
    <dbReference type="NCBI Taxonomy" id="5499"/>
    <lineage>
        <taxon>Eukaryota</taxon>
        <taxon>Fungi</taxon>
        <taxon>Dikarya</taxon>
        <taxon>Ascomycota</taxon>
        <taxon>Pezizomycotina</taxon>
        <taxon>Dothideomycetes</taxon>
        <taxon>Dothideomycetidae</taxon>
        <taxon>Mycosphaerellales</taxon>
        <taxon>Mycosphaerellaceae</taxon>
        <taxon>Fulvia</taxon>
    </lineage>
</organism>
<feature type="domain" description="Wax synthase" evidence="9">
    <location>
        <begin position="245"/>
        <end position="326"/>
    </location>
</feature>
<protein>
    <recommendedName>
        <fullName evidence="9">Wax synthase domain-containing protein</fullName>
    </recommendedName>
</protein>
<dbReference type="PANTHER" id="PTHR31595">
    <property type="entry name" value="LONG-CHAIN-ALCOHOL O-FATTY-ACYLTRANSFERASE 3-RELATED"/>
    <property type="match status" value="1"/>
</dbReference>
<keyword evidence="11" id="KW-1185">Reference proteome</keyword>
<reference evidence="10" key="2">
    <citation type="journal article" date="2022" name="Microb. Genom.">
        <title>A chromosome-scale genome assembly of the tomato pathogen Cladosporium fulvum reveals a compartmentalized genome architecture and the presence of a dispensable chromosome.</title>
        <authorList>
            <person name="Zaccaron A.Z."/>
            <person name="Chen L.H."/>
            <person name="Samaras A."/>
            <person name="Stergiopoulos I."/>
        </authorList>
    </citation>
    <scope>NUCLEOTIDE SEQUENCE</scope>
    <source>
        <strain evidence="10">Race5_Kim</strain>
    </source>
</reference>
<feature type="transmembrane region" description="Helical" evidence="8">
    <location>
        <begin position="295"/>
        <end position="317"/>
    </location>
</feature>
<dbReference type="GO" id="GO:0016020">
    <property type="term" value="C:membrane"/>
    <property type="evidence" value="ECO:0007669"/>
    <property type="project" value="UniProtKB-SubCell"/>
</dbReference>
<sequence length="384" mass="42504">MATHSVLLLSGTATITTLSLIAVYRSQDDASVSISRTSWQGITIWAVRSITLHTLALLSLSYSASTKQSILAKKDPSAHDLRKMDKLSSTSIFNTMRVIGTIASLHLLAIPLLYPNDGPLQQVSLRVACFFFACKLLDLTLARAHKPPTRLKNGKAIHIQTAAERLSYCWLLLSQCRYHSFDIAVVEKNRTGPAKKSIQYGIPLVIVVMTFLFPIAEVLILFALVAIQFGLEGCHLILDPHFTHPLFWQPFAAPSISEFWSTHWHQGARPLLYSLGYMPANAICGRLFGKKAGRIAGVLATFSLSGIWHGWCAAALSKNPWRTALGLWAMFVAHGVLCILERVIWGKQQGSIVQRVTIWGIALLLAGAWLRDSLVRSRLEWPVS</sequence>
<evidence type="ECO:0000256" key="7">
    <source>
        <dbReference type="ARBA" id="ARBA00023136"/>
    </source>
</evidence>
<dbReference type="InterPro" id="IPR044851">
    <property type="entry name" value="Wax_synthase"/>
</dbReference>
<evidence type="ECO:0000256" key="8">
    <source>
        <dbReference type="SAM" id="Phobius"/>
    </source>
</evidence>
<dbReference type="RefSeq" id="XP_047765736.1">
    <property type="nucleotide sequence ID" value="XM_047910440.1"/>
</dbReference>
<dbReference type="AlphaFoldDB" id="A0A9Q8UT33"/>
<dbReference type="InterPro" id="IPR032805">
    <property type="entry name" value="Wax_synthase_dom"/>
</dbReference>
<dbReference type="OMA" id="RILECNC"/>
<gene>
    <name evidence="10" type="ORF">CLAFUR5_11292</name>
</gene>
<accession>A0A9Q8UT33</accession>
<feature type="transmembrane region" description="Helical" evidence="8">
    <location>
        <begin position="323"/>
        <end position="340"/>
    </location>
</feature>
<evidence type="ECO:0000313" key="11">
    <source>
        <dbReference type="Proteomes" id="UP000756132"/>
    </source>
</evidence>
<evidence type="ECO:0000256" key="5">
    <source>
        <dbReference type="ARBA" id="ARBA00022692"/>
    </source>
</evidence>
<evidence type="ECO:0000256" key="4">
    <source>
        <dbReference type="ARBA" id="ARBA00022679"/>
    </source>
</evidence>
<keyword evidence="7 8" id="KW-0472">Membrane</keyword>
<comment type="similarity">
    <text evidence="3">Belongs to the wax synthase family.</text>
</comment>
<evidence type="ECO:0000256" key="2">
    <source>
        <dbReference type="ARBA" id="ARBA00005179"/>
    </source>
</evidence>
<dbReference type="Pfam" id="PF13813">
    <property type="entry name" value="MBOAT_2"/>
    <property type="match status" value="1"/>
</dbReference>
<dbReference type="KEGG" id="ffu:CLAFUR5_11292"/>
<dbReference type="PANTHER" id="PTHR31595:SF57">
    <property type="entry name" value="OS04G0481900 PROTEIN"/>
    <property type="match status" value="1"/>
</dbReference>
<evidence type="ECO:0000313" key="10">
    <source>
        <dbReference type="EMBL" id="UJO21370.1"/>
    </source>
</evidence>
<dbReference type="Proteomes" id="UP000756132">
    <property type="component" value="Chromosome 8"/>
</dbReference>
<dbReference type="GO" id="GO:0008374">
    <property type="term" value="F:O-acyltransferase activity"/>
    <property type="evidence" value="ECO:0007669"/>
    <property type="project" value="InterPro"/>
</dbReference>
<evidence type="ECO:0000256" key="3">
    <source>
        <dbReference type="ARBA" id="ARBA00007282"/>
    </source>
</evidence>
<dbReference type="OrthoDB" id="1077582at2759"/>